<organism evidence="1 2">
    <name type="scientific">Catharanthus roseus</name>
    <name type="common">Madagascar periwinkle</name>
    <name type="synonym">Vinca rosea</name>
    <dbReference type="NCBI Taxonomy" id="4058"/>
    <lineage>
        <taxon>Eukaryota</taxon>
        <taxon>Viridiplantae</taxon>
        <taxon>Streptophyta</taxon>
        <taxon>Embryophyta</taxon>
        <taxon>Tracheophyta</taxon>
        <taxon>Spermatophyta</taxon>
        <taxon>Magnoliopsida</taxon>
        <taxon>eudicotyledons</taxon>
        <taxon>Gunneridae</taxon>
        <taxon>Pentapetalae</taxon>
        <taxon>asterids</taxon>
        <taxon>lamiids</taxon>
        <taxon>Gentianales</taxon>
        <taxon>Apocynaceae</taxon>
        <taxon>Rauvolfioideae</taxon>
        <taxon>Vinceae</taxon>
        <taxon>Catharanthinae</taxon>
        <taxon>Catharanthus</taxon>
    </lineage>
</organism>
<comment type="caution">
    <text evidence="1">The sequence shown here is derived from an EMBL/GenBank/DDBJ whole genome shotgun (WGS) entry which is preliminary data.</text>
</comment>
<evidence type="ECO:0000313" key="2">
    <source>
        <dbReference type="Proteomes" id="UP001060085"/>
    </source>
</evidence>
<protein>
    <submittedName>
        <fullName evidence="1">Uncharacterized protein</fullName>
    </submittedName>
</protein>
<accession>A0ACC0AA30</accession>
<name>A0ACC0AA30_CATRO</name>
<dbReference type="Proteomes" id="UP001060085">
    <property type="component" value="Linkage Group LG06"/>
</dbReference>
<gene>
    <name evidence="1" type="ORF">M9H77_26447</name>
</gene>
<proteinExistence type="predicted"/>
<keyword evidence="2" id="KW-1185">Reference proteome</keyword>
<reference evidence="2" key="1">
    <citation type="journal article" date="2023" name="Nat. Plants">
        <title>Single-cell RNA sequencing provides a high-resolution roadmap for understanding the multicellular compartmentation of specialized metabolism.</title>
        <authorList>
            <person name="Sun S."/>
            <person name="Shen X."/>
            <person name="Li Y."/>
            <person name="Li Y."/>
            <person name="Wang S."/>
            <person name="Li R."/>
            <person name="Zhang H."/>
            <person name="Shen G."/>
            <person name="Guo B."/>
            <person name="Wei J."/>
            <person name="Xu J."/>
            <person name="St-Pierre B."/>
            <person name="Chen S."/>
            <person name="Sun C."/>
        </authorList>
    </citation>
    <scope>NUCLEOTIDE SEQUENCE [LARGE SCALE GENOMIC DNA]</scope>
</reference>
<sequence>MCYVIAQQFEVRPSGRRGDDDLDPVTDRTYRVEWRTVTSSSRGVRGRHSTSDLPSTPNPLLVGFHYDTVCDPYLHAPTVRPHLPYRFLAQESLNEFSDPARQLGAEVFLSDDYGVSSSKPFIGRLLALRALILMF</sequence>
<evidence type="ECO:0000313" key="1">
    <source>
        <dbReference type="EMBL" id="KAI5657654.1"/>
    </source>
</evidence>
<dbReference type="EMBL" id="CM044706">
    <property type="protein sequence ID" value="KAI5657654.1"/>
    <property type="molecule type" value="Genomic_DNA"/>
</dbReference>